<sequence>MTDRLIDEIVDFWFDEAMKPYWFRRSDSFDRTVRDTLLPHHEAAAEGRYDHWLEDVDGCLALCVLLDQVPRNVFRGSPRAFATDGKALAVARHVVEQGYDLECTEDERIFLYLPFEHQEDMGCQELSCTLFRERVSDPEVVDYAERHRAVIARFGRFPHRNAVLGRETTPEEAEFLKEPGSSF</sequence>
<evidence type="ECO:0000313" key="2">
    <source>
        <dbReference type="EMBL" id="QCO11627.1"/>
    </source>
</evidence>
<protein>
    <submittedName>
        <fullName evidence="2">DUF924 domain-containing protein</fullName>
    </submittedName>
    <submittedName>
        <fullName evidence="1">DUF924 family protein</fullName>
    </submittedName>
</protein>
<accession>A0A0P0FBG6</accession>
<keyword evidence="4" id="KW-1185">Reference proteome</keyword>
<dbReference type="EMBL" id="JAWXYC010000003">
    <property type="protein sequence ID" value="MDX5951450.1"/>
    <property type="molecule type" value="Genomic_DNA"/>
</dbReference>
<dbReference type="Gene3D" id="1.20.58.320">
    <property type="entry name" value="TPR-like"/>
    <property type="match status" value="1"/>
</dbReference>
<dbReference type="Proteomes" id="UP000298774">
    <property type="component" value="Plasmid p1"/>
</dbReference>
<reference evidence="2 3" key="1">
    <citation type="submission" date="2018-09" db="EMBL/GenBank/DDBJ databases">
        <title>Whole genome based analysis of evolution and adaptive divergence in Indian and Brazilian strains of Azospirillum brasilense.</title>
        <authorList>
            <person name="Singh C."/>
            <person name="Tripathi A.K."/>
        </authorList>
    </citation>
    <scope>NUCLEOTIDE SEQUENCE [LARGE SCALE GENOMIC DNA]</scope>
    <source>
        <strain evidence="2 3">MTCC4038</strain>
        <plasmid evidence="2 3">p1</plasmid>
    </source>
</reference>
<dbReference type="KEGG" id="abf:AMK58_15495"/>
<dbReference type="EMBL" id="CP032340">
    <property type="protein sequence ID" value="QCO11627.1"/>
    <property type="molecule type" value="Genomic_DNA"/>
</dbReference>
<dbReference type="Gene3D" id="1.25.40.10">
    <property type="entry name" value="Tetratricopeptide repeat domain"/>
    <property type="match status" value="1"/>
</dbReference>
<dbReference type="SUPFAM" id="SSF48452">
    <property type="entry name" value="TPR-like"/>
    <property type="match status" value="1"/>
</dbReference>
<evidence type="ECO:0000313" key="3">
    <source>
        <dbReference type="Proteomes" id="UP000298774"/>
    </source>
</evidence>
<dbReference type="InterPro" id="IPR010323">
    <property type="entry name" value="DUF924"/>
</dbReference>
<dbReference type="AlphaFoldDB" id="A0A0P0FBG6"/>
<evidence type="ECO:0000313" key="4">
    <source>
        <dbReference type="Proteomes" id="UP001277471"/>
    </source>
</evidence>
<dbReference type="Pfam" id="PF06041">
    <property type="entry name" value="DUF924"/>
    <property type="match status" value="1"/>
</dbReference>
<keyword evidence="2" id="KW-0614">Plasmid</keyword>
<gene>
    <name evidence="2" type="ORF">D3868_21950</name>
    <name evidence="1" type="ORF">SIM66_09625</name>
</gene>
<proteinExistence type="predicted"/>
<dbReference type="RefSeq" id="WP_035676895.1">
    <property type="nucleotide sequence ID" value="NZ_CP012915.1"/>
</dbReference>
<name>A0A0P0FBG6_AZOBR</name>
<organism evidence="2 3">
    <name type="scientific">Azospirillum brasilense</name>
    <dbReference type="NCBI Taxonomy" id="192"/>
    <lineage>
        <taxon>Bacteria</taxon>
        <taxon>Pseudomonadati</taxon>
        <taxon>Pseudomonadota</taxon>
        <taxon>Alphaproteobacteria</taxon>
        <taxon>Rhodospirillales</taxon>
        <taxon>Azospirillaceae</taxon>
        <taxon>Azospirillum</taxon>
    </lineage>
</organism>
<dbReference type="Proteomes" id="UP001277471">
    <property type="component" value="Unassembled WGS sequence"/>
</dbReference>
<dbReference type="GeneID" id="56452968"/>
<reference evidence="1 4" key="2">
    <citation type="submission" date="2023-11" db="EMBL/GenBank/DDBJ databases">
        <title>MicrobeMod: A computational toolkit for identifying prokaryotic methylation and restriction-modification with nanopore sequencing.</title>
        <authorList>
            <person name="Crits-Christoph A."/>
            <person name="Kang S.C."/>
            <person name="Lee H."/>
            <person name="Ostrov N."/>
        </authorList>
    </citation>
    <scope>NUCLEOTIDE SEQUENCE [LARGE SCALE GENOMIC DNA]</scope>
    <source>
        <strain evidence="1 4">ATCC 29145</strain>
    </source>
</reference>
<evidence type="ECO:0000313" key="1">
    <source>
        <dbReference type="EMBL" id="MDX5951450.1"/>
    </source>
</evidence>
<geneLocation type="plasmid" evidence="2 3">
    <name>p1</name>
</geneLocation>
<dbReference type="InterPro" id="IPR011990">
    <property type="entry name" value="TPR-like_helical_dom_sf"/>
</dbReference>